<name>A0A7G9GAR6_9FIRM</name>
<protein>
    <submittedName>
        <fullName evidence="3">Relaxase/mobilization nuclease domain-containing protein</fullName>
    </submittedName>
</protein>
<sequence length="479" mass="56873">MAVTVLDYIGEEKGRPAEHLKNAIRYILNPRKTEQGLWVGGNVGREYETVLQAMLDTKREWQKLSGRQGYHFKISFKPGETDEKTAFQLVRDFCEQYLGDDYDYCFAIHNDKPHLHGHIIFNSVNRVSGYKYRYIEGDWEKEIQPITDSRCREYGLPELVYDKANRKRKSYAERLAEKEGRITNKMIIRADIDVAIQRANDFEAFLRELREMGYVVRSGYSEQRHGEYMALIAPGAQKARRDYRLGTGYTVADIRRRLITKEKAVDAPVFPQIELPVLQPKGQLQVCALERVRQAYYYRDYDRQLLDQNRVRKDLLKIEQLRNECVFLIENHLETIEEVQADLQRTGRRLQEERNRKETVDFARGIWSQEEQAVIQEYQELQRKLQGRMVSDEAYEAIDDRFRELKEKYPETLLENRDTQQMRIQQLRQRRNILRRILRNAEETLKVVQLQPKPQRARNRAWLAAGGKLTYRGKEKDER</sequence>
<organism evidence="3 4">
    <name type="scientific">Wansuia hejianensis</name>
    <dbReference type="NCBI Taxonomy" id="2763667"/>
    <lineage>
        <taxon>Bacteria</taxon>
        <taxon>Bacillati</taxon>
        <taxon>Bacillota</taxon>
        <taxon>Clostridia</taxon>
        <taxon>Lachnospirales</taxon>
        <taxon>Lachnospiraceae</taxon>
        <taxon>Wansuia</taxon>
    </lineage>
</organism>
<keyword evidence="4" id="KW-1185">Reference proteome</keyword>
<dbReference type="Proteomes" id="UP000515860">
    <property type="component" value="Chromosome"/>
</dbReference>
<keyword evidence="1" id="KW-0175">Coiled coil</keyword>
<proteinExistence type="predicted"/>
<dbReference type="Gene3D" id="3.30.930.30">
    <property type="match status" value="1"/>
</dbReference>
<dbReference type="InterPro" id="IPR005094">
    <property type="entry name" value="Endonuclease_MobA/VirD2"/>
</dbReference>
<feature type="coiled-coil region" evidence="1">
    <location>
        <begin position="329"/>
        <end position="356"/>
    </location>
</feature>
<feature type="domain" description="MobA/VirD2-like nuclease" evidence="2">
    <location>
        <begin position="26"/>
        <end position="156"/>
    </location>
</feature>
<dbReference type="AlphaFoldDB" id="A0A7G9GAR6"/>
<feature type="coiled-coil region" evidence="1">
    <location>
        <begin position="424"/>
        <end position="451"/>
    </location>
</feature>
<evidence type="ECO:0000313" key="3">
    <source>
        <dbReference type="EMBL" id="QNM07898.1"/>
    </source>
</evidence>
<evidence type="ECO:0000313" key="4">
    <source>
        <dbReference type="Proteomes" id="UP000515860"/>
    </source>
</evidence>
<dbReference type="RefSeq" id="WP_249328504.1">
    <property type="nucleotide sequence ID" value="NZ_CP060635.1"/>
</dbReference>
<evidence type="ECO:0000259" key="2">
    <source>
        <dbReference type="Pfam" id="PF03432"/>
    </source>
</evidence>
<accession>A0A7G9GAR6</accession>
<reference evidence="3 4" key="1">
    <citation type="submission" date="2020-08" db="EMBL/GenBank/DDBJ databases">
        <authorList>
            <person name="Liu C."/>
            <person name="Sun Q."/>
        </authorList>
    </citation>
    <scope>NUCLEOTIDE SEQUENCE [LARGE SCALE GENOMIC DNA]</scope>
    <source>
        <strain evidence="3 4">NSJ-29</strain>
    </source>
</reference>
<dbReference type="Pfam" id="PF03432">
    <property type="entry name" value="Relaxase"/>
    <property type="match status" value="1"/>
</dbReference>
<evidence type="ECO:0000256" key="1">
    <source>
        <dbReference type="SAM" id="Coils"/>
    </source>
</evidence>
<dbReference type="KEGG" id="whj:H9Q79_13390"/>
<dbReference type="EMBL" id="CP060635">
    <property type="protein sequence ID" value="QNM07898.1"/>
    <property type="molecule type" value="Genomic_DNA"/>
</dbReference>
<gene>
    <name evidence="3" type="ORF">H9Q79_13390</name>
</gene>